<accession>C6WR18</accession>
<protein>
    <submittedName>
        <fullName evidence="1">Uncharacterized protein</fullName>
    </submittedName>
</protein>
<dbReference type="EMBL" id="CP001630">
    <property type="protein sequence ID" value="ACU40711.1"/>
    <property type="molecule type" value="Genomic_DNA"/>
</dbReference>
<sequence length="31" mass="3049">MLGMRVKIVAGVLVSAMVLAAVAAAAGMFLS</sequence>
<dbReference type="AlphaFoldDB" id="C6WR18"/>
<organism evidence="1 2">
    <name type="scientific">Actinosynnema mirum (strain ATCC 29888 / DSM 43827 / JCM 3225 / NBRC 14064 / NCIMB 13271 / NRRL B-12336 / IMRU 3971 / 101)</name>
    <dbReference type="NCBI Taxonomy" id="446462"/>
    <lineage>
        <taxon>Bacteria</taxon>
        <taxon>Bacillati</taxon>
        <taxon>Actinomycetota</taxon>
        <taxon>Actinomycetes</taxon>
        <taxon>Pseudonocardiales</taxon>
        <taxon>Pseudonocardiaceae</taxon>
        <taxon>Actinosynnema</taxon>
    </lineage>
</organism>
<dbReference type="Proteomes" id="UP000002213">
    <property type="component" value="Chromosome"/>
</dbReference>
<gene>
    <name evidence="1" type="ordered locus">Amir_6916</name>
</gene>
<name>C6WR18_ACTMD</name>
<evidence type="ECO:0000313" key="2">
    <source>
        <dbReference type="Proteomes" id="UP000002213"/>
    </source>
</evidence>
<dbReference type="KEGG" id="ami:Amir_6916"/>
<dbReference type="HOGENOM" id="CLU_3394706_0_0_11"/>
<reference evidence="1 2" key="1">
    <citation type="journal article" date="2009" name="Stand. Genomic Sci.">
        <title>Complete genome sequence of Actinosynnema mirum type strain (101).</title>
        <authorList>
            <person name="Land M."/>
            <person name="Lapidus A."/>
            <person name="Mayilraj S."/>
            <person name="Chen F."/>
            <person name="Copeland A."/>
            <person name="Del Rio T.G."/>
            <person name="Nolan M."/>
            <person name="Lucas S."/>
            <person name="Tice H."/>
            <person name="Cheng J.F."/>
            <person name="Chertkov O."/>
            <person name="Bruce D."/>
            <person name="Goodwin L."/>
            <person name="Pitluck S."/>
            <person name="Rohde M."/>
            <person name="Goker M."/>
            <person name="Pati A."/>
            <person name="Ivanova N."/>
            <person name="Mavromatis K."/>
            <person name="Chen A."/>
            <person name="Palaniappan K."/>
            <person name="Hauser L."/>
            <person name="Chang Y.J."/>
            <person name="Jeffries C.C."/>
            <person name="Brettin T."/>
            <person name="Detter J.C."/>
            <person name="Han C."/>
            <person name="Chain P."/>
            <person name="Tindall B.J."/>
            <person name="Bristow J."/>
            <person name="Eisen J.A."/>
            <person name="Markowitz V."/>
            <person name="Hugenholtz P."/>
            <person name="Kyrpides N.C."/>
            <person name="Klenk H.P."/>
        </authorList>
    </citation>
    <scope>NUCLEOTIDE SEQUENCE [LARGE SCALE GENOMIC DNA]</scope>
    <source>
        <strain evidence="2">ATCC 29888 / DSM 43827 / JCM 3225 / NBRC 14064 / NCIMB 13271 / NRRL B-12336 / IMRU 3971 / 101</strain>
    </source>
</reference>
<evidence type="ECO:0000313" key="1">
    <source>
        <dbReference type="EMBL" id="ACU40711.1"/>
    </source>
</evidence>
<dbReference type="STRING" id="446462.Amir_6916"/>
<keyword evidence="2" id="KW-1185">Reference proteome</keyword>
<proteinExistence type="predicted"/>